<reference evidence="2" key="1">
    <citation type="journal article" date="2014" name="Front. Microbiol.">
        <title>High frequency of phylogenetically diverse reductive dehalogenase-homologous genes in deep subseafloor sedimentary metagenomes.</title>
        <authorList>
            <person name="Kawai M."/>
            <person name="Futagami T."/>
            <person name="Toyoda A."/>
            <person name="Takaki Y."/>
            <person name="Nishi S."/>
            <person name="Hori S."/>
            <person name="Arai W."/>
            <person name="Tsubouchi T."/>
            <person name="Morono Y."/>
            <person name="Uchiyama I."/>
            <person name="Ito T."/>
            <person name="Fujiyama A."/>
            <person name="Inagaki F."/>
            <person name="Takami H."/>
        </authorList>
    </citation>
    <scope>NUCLEOTIDE SEQUENCE</scope>
    <source>
        <strain evidence="2">Expedition CK06-06</strain>
    </source>
</reference>
<dbReference type="Pfam" id="PF02350">
    <property type="entry name" value="Epimerase_2"/>
    <property type="match status" value="1"/>
</dbReference>
<dbReference type="InterPro" id="IPR003331">
    <property type="entry name" value="UDP_GlcNAc_Epimerase_2_dom"/>
</dbReference>
<feature type="non-terminal residue" evidence="2">
    <location>
        <position position="1"/>
    </location>
</feature>
<dbReference type="AlphaFoldDB" id="X0RKR4"/>
<evidence type="ECO:0000259" key="1">
    <source>
        <dbReference type="Pfam" id="PF02350"/>
    </source>
</evidence>
<dbReference type="PANTHER" id="PTHR43174:SF3">
    <property type="entry name" value="UDP-N-ACETYLGLUCOSAMINE 2-EPIMERASE"/>
    <property type="match status" value="1"/>
</dbReference>
<comment type="caution">
    <text evidence="2">The sequence shown here is derived from an EMBL/GenBank/DDBJ whole genome shotgun (WGS) entry which is preliminary data.</text>
</comment>
<feature type="domain" description="UDP-N-acetylglucosamine 2-epimerase" evidence="1">
    <location>
        <begin position="2"/>
        <end position="127"/>
    </location>
</feature>
<dbReference type="PANTHER" id="PTHR43174">
    <property type="entry name" value="UDP-N-ACETYLGLUCOSAMINE 2-EPIMERASE"/>
    <property type="match status" value="1"/>
</dbReference>
<name>X0RKR4_9ZZZZ</name>
<sequence length="143" mass="16631">IYPNNDTGSDVFIKEIKKYKQHEDFHFHKNFDRRVYLSLLKTCDVLVGNSSSGMIEAEFLHLPVVNIGNRQLGRECGQNVIHASYSQKQIKAAIWRALTTKFKRRCHNLSNPYGTGRVGVKIVRIIEKNINKPELFYKKFTYV</sequence>
<dbReference type="InterPro" id="IPR029767">
    <property type="entry name" value="WecB-like"/>
</dbReference>
<organism evidence="2">
    <name type="scientific">marine sediment metagenome</name>
    <dbReference type="NCBI Taxonomy" id="412755"/>
    <lineage>
        <taxon>unclassified sequences</taxon>
        <taxon>metagenomes</taxon>
        <taxon>ecological metagenomes</taxon>
    </lineage>
</organism>
<evidence type="ECO:0000313" key="2">
    <source>
        <dbReference type="EMBL" id="GAF69383.1"/>
    </source>
</evidence>
<accession>X0RKR4</accession>
<proteinExistence type="predicted"/>
<dbReference type="SUPFAM" id="SSF53756">
    <property type="entry name" value="UDP-Glycosyltransferase/glycogen phosphorylase"/>
    <property type="match status" value="1"/>
</dbReference>
<protein>
    <recommendedName>
        <fullName evidence="1">UDP-N-acetylglucosamine 2-epimerase domain-containing protein</fullName>
    </recommendedName>
</protein>
<dbReference type="Gene3D" id="3.40.50.2000">
    <property type="entry name" value="Glycogen Phosphorylase B"/>
    <property type="match status" value="2"/>
</dbReference>
<gene>
    <name evidence="2" type="ORF">S01H1_07511</name>
</gene>
<dbReference type="EMBL" id="BARS01003867">
    <property type="protein sequence ID" value="GAF69383.1"/>
    <property type="molecule type" value="Genomic_DNA"/>
</dbReference>